<accession>A0A6J6NP75</accession>
<protein>
    <submittedName>
        <fullName evidence="10">Unannotated protein</fullName>
    </submittedName>
</protein>
<gene>
    <name evidence="10" type="ORF">UFOPK2370_00790</name>
</gene>
<feature type="domain" description="POTRA" evidence="9">
    <location>
        <begin position="80"/>
        <end position="148"/>
    </location>
</feature>
<evidence type="ECO:0000256" key="3">
    <source>
        <dbReference type="ARBA" id="ARBA00022618"/>
    </source>
</evidence>
<proteinExistence type="predicted"/>
<keyword evidence="7" id="KW-0131">Cell cycle</keyword>
<dbReference type="InterPro" id="IPR005548">
    <property type="entry name" value="Cell_div_FtsQ/DivIB_C"/>
</dbReference>
<dbReference type="InterPro" id="IPR034746">
    <property type="entry name" value="POTRA"/>
</dbReference>
<dbReference type="EMBL" id="CAEZXK010000018">
    <property type="protein sequence ID" value="CAB4688490.1"/>
    <property type="molecule type" value="Genomic_DNA"/>
</dbReference>
<keyword evidence="6 8" id="KW-0472">Membrane</keyword>
<evidence type="ECO:0000256" key="8">
    <source>
        <dbReference type="SAM" id="Phobius"/>
    </source>
</evidence>
<keyword evidence="5 8" id="KW-1133">Transmembrane helix</keyword>
<evidence type="ECO:0000256" key="5">
    <source>
        <dbReference type="ARBA" id="ARBA00022989"/>
    </source>
</evidence>
<keyword evidence="2" id="KW-1003">Cell membrane</keyword>
<evidence type="ECO:0000256" key="6">
    <source>
        <dbReference type="ARBA" id="ARBA00023136"/>
    </source>
</evidence>
<comment type="subcellular location">
    <subcellularLocation>
        <location evidence="1">Membrane</location>
    </subcellularLocation>
</comment>
<keyword evidence="4 8" id="KW-0812">Transmembrane</keyword>
<evidence type="ECO:0000256" key="1">
    <source>
        <dbReference type="ARBA" id="ARBA00004370"/>
    </source>
</evidence>
<dbReference type="PANTHER" id="PTHR37820:SF1">
    <property type="entry name" value="CELL DIVISION PROTEIN FTSQ"/>
    <property type="match status" value="1"/>
</dbReference>
<reference evidence="10" key="1">
    <citation type="submission" date="2020-05" db="EMBL/GenBank/DDBJ databases">
        <authorList>
            <person name="Chiriac C."/>
            <person name="Salcher M."/>
            <person name="Ghai R."/>
            <person name="Kavagutti S V."/>
        </authorList>
    </citation>
    <scope>NUCLEOTIDE SEQUENCE</scope>
</reference>
<dbReference type="InterPro" id="IPR013685">
    <property type="entry name" value="POTRA_FtsQ_type"/>
</dbReference>
<evidence type="ECO:0000256" key="4">
    <source>
        <dbReference type="ARBA" id="ARBA00022692"/>
    </source>
</evidence>
<feature type="transmembrane region" description="Helical" evidence="8">
    <location>
        <begin position="55"/>
        <end position="81"/>
    </location>
</feature>
<dbReference type="GO" id="GO:0051301">
    <property type="term" value="P:cell division"/>
    <property type="evidence" value="ECO:0007669"/>
    <property type="project" value="UniProtKB-KW"/>
</dbReference>
<evidence type="ECO:0000256" key="7">
    <source>
        <dbReference type="ARBA" id="ARBA00023306"/>
    </source>
</evidence>
<dbReference type="Pfam" id="PF08478">
    <property type="entry name" value="POTRA_1"/>
    <property type="match status" value="1"/>
</dbReference>
<dbReference type="PANTHER" id="PTHR37820">
    <property type="entry name" value="CELL DIVISION PROTEIN DIVIB"/>
    <property type="match status" value="1"/>
</dbReference>
<organism evidence="10">
    <name type="scientific">freshwater metagenome</name>
    <dbReference type="NCBI Taxonomy" id="449393"/>
    <lineage>
        <taxon>unclassified sequences</taxon>
        <taxon>metagenomes</taxon>
        <taxon>ecological metagenomes</taxon>
    </lineage>
</organism>
<dbReference type="PROSITE" id="PS51779">
    <property type="entry name" value="POTRA"/>
    <property type="match status" value="1"/>
</dbReference>
<dbReference type="Pfam" id="PF03799">
    <property type="entry name" value="FtsQ_DivIB_C"/>
    <property type="match status" value="1"/>
</dbReference>
<evidence type="ECO:0000256" key="2">
    <source>
        <dbReference type="ARBA" id="ARBA00022475"/>
    </source>
</evidence>
<dbReference type="GO" id="GO:0005886">
    <property type="term" value="C:plasma membrane"/>
    <property type="evidence" value="ECO:0007669"/>
    <property type="project" value="TreeGrafter"/>
</dbReference>
<keyword evidence="3" id="KW-0132">Cell division</keyword>
<evidence type="ECO:0000259" key="9">
    <source>
        <dbReference type="PROSITE" id="PS51779"/>
    </source>
</evidence>
<dbReference type="Gene3D" id="3.10.20.310">
    <property type="entry name" value="membrane protein fhac"/>
    <property type="match status" value="1"/>
</dbReference>
<sequence length="278" mass="30225">MKRPGRPVAPAEKKSQRSAKVGRIRVSKIVDVKAARRVQQQTVVRFKAKPKQFRAVVLTLLASIVVLILLVLATVFTPLLAVENIRVTGVSKVSQKAIEQAVKSQIGVPLPLVSNQAVADSLSKFSLIESFSIVSELPHTLHIAVSERQPIAVVDVKGVSYLYDPAGVRLGEATYKDKYPRVYSGAEPKDSDSFALAIDVLLALPANLLPRVSQIDAKSKDDVTMQLRGNAGQRIVWGDASQSALKSKVLAALIENQKITDRVTFDVSSPTAPVVRYR</sequence>
<evidence type="ECO:0000313" key="10">
    <source>
        <dbReference type="EMBL" id="CAB4688490.1"/>
    </source>
</evidence>
<dbReference type="InterPro" id="IPR050487">
    <property type="entry name" value="FtsQ_DivIB"/>
</dbReference>
<dbReference type="AlphaFoldDB" id="A0A6J6NP75"/>
<name>A0A6J6NP75_9ZZZZ</name>